<dbReference type="Gene3D" id="3.40.50.10210">
    <property type="match status" value="1"/>
</dbReference>
<name>A0ABS0SVL7_9CAUL</name>
<gene>
    <name evidence="1" type="ORF">I4Q42_08375</name>
</gene>
<evidence type="ECO:0000313" key="2">
    <source>
        <dbReference type="Proteomes" id="UP000639859"/>
    </source>
</evidence>
<dbReference type="PANTHER" id="PTHR43463">
    <property type="entry name" value="NICOTINATE-NUCLEOTIDE--DIMETHYLBENZIMIDAZOLE PHOSPHORIBOSYLTRANSFERASE"/>
    <property type="match status" value="1"/>
</dbReference>
<dbReference type="Proteomes" id="UP000639859">
    <property type="component" value="Unassembled WGS sequence"/>
</dbReference>
<dbReference type="Pfam" id="PF02277">
    <property type="entry name" value="DBI_PRT"/>
    <property type="match status" value="1"/>
</dbReference>
<protein>
    <submittedName>
        <fullName evidence="1">Nicotinate-nucleotide--dimethylbenzimidazole phosphoribosyltransferase</fullName>
    </submittedName>
</protein>
<dbReference type="GO" id="GO:0016757">
    <property type="term" value="F:glycosyltransferase activity"/>
    <property type="evidence" value="ECO:0007669"/>
    <property type="project" value="UniProtKB-KW"/>
</dbReference>
<dbReference type="SUPFAM" id="SSF52733">
    <property type="entry name" value="Nicotinate mononucleotide:5,6-dimethylbenzimidazole phosphoribosyltransferase (CobT)"/>
    <property type="match status" value="1"/>
</dbReference>
<keyword evidence="1" id="KW-0328">Glycosyltransferase</keyword>
<keyword evidence="1" id="KW-0808">Transferase</keyword>
<sequence>MTASTAASPFADIRRLAADLPAPGVFVAPAEGGRLAEISAWLTAWTGRNPPSVNRPVIALYAGARQGVGPRGYARDRLEAVASGGATVCRLAGAQGAGLEAFDLAIDRPTPDARQKASMSEKECAATMAFGMEALAKQPDLLIPGVIAAEAHRDAAAIALALYGGEASDWTDAAEDVSAAVERARGEGDLSDPLEVLRQLGGRETAAVAGAILAARVQKIPVLLDGYAATAAAAVLHAIDPDLIAHAVAAHVGGPGHARLLEKLGKSPLLALEIEGEEGVGGASALTLVRLACEVR</sequence>
<dbReference type="PANTHER" id="PTHR43463:SF1">
    <property type="entry name" value="NICOTINATE-NUCLEOTIDE--DIMETHYLBENZIMIDAZOLE PHOSPHORIBOSYLTRANSFERASE"/>
    <property type="match status" value="1"/>
</dbReference>
<dbReference type="InterPro" id="IPR003200">
    <property type="entry name" value="Nict_dMeBzImd_PRibTrfase"/>
</dbReference>
<evidence type="ECO:0000313" key="1">
    <source>
        <dbReference type="EMBL" id="MBI1683680.1"/>
    </source>
</evidence>
<reference evidence="1 2" key="1">
    <citation type="submission" date="2020-11" db="EMBL/GenBank/DDBJ databases">
        <title>genome sequence of strain KACC 18849.</title>
        <authorList>
            <person name="Gao J."/>
            <person name="Zhang X."/>
        </authorList>
    </citation>
    <scope>NUCLEOTIDE SEQUENCE [LARGE SCALE GENOMIC DNA]</scope>
    <source>
        <strain evidence="1 2">KACC 18849</strain>
    </source>
</reference>
<dbReference type="RefSeq" id="WP_198575612.1">
    <property type="nucleotide sequence ID" value="NZ_JADWOX010000004.1"/>
</dbReference>
<comment type="caution">
    <text evidence="1">The sequence shown here is derived from an EMBL/GenBank/DDBJ whole genome shotgun (WGS) entry which is preliminary data.</text>
</comment>
<accession>A0ABS0SVL7</accession>
<organism evidence="1 2">
    <name type="scientific">Caulobacter hibisci</name>
    <dbReference type="NCBI Taxonomy" id="2035993"/>
    <lineage>
        <taxon>Bacteria</taxon>
        <taxon>Pseudomonadati</taxon>
        <taxon>Pseudomonadota</taxon>
        <taxon>Alphaproteobacteria</taxon>
        <taxon>Caulobacterales</taxon>
        <taxon>Caulobacteraceae</taxon>
        <taxon>Caulobacter</taxon>
    </lineage>
</organism>
<dbReference type="EMBL" id="JADWOX010000004">
    <property type="protein sequence ID" value="MBI1683680.1"/>
    <property type="molecule type" value="Genomic_DNA"/>
</dbReference>
<proteinExistence type="predicted"/>
<dbReference type="InterPro" id="IPR036087">
    <property type="entry name" value="Nict_dMeBzImd_PRibTrfase_sf"/>
</dbReference>
<keyword evidence="2" id="KW-1185">Reference proteome</keyword>